<dbReference type="PANTHER" id="PTHR32044">
    <property type="entry name" value="GLUCOMANNAN 4-BETA-MANNOSYLTRANSFERASE 9"/>
    <property type="match status" value="1"/>
</dbReference>
<dbReference type="CDD" id="cd06437">
    <property type="entry name" value="CESA_CaSu_A2"/>
    <property type="match status" value="1"/>
</dbReference>
<evidence type="ECO:0000256" key="5">
    <source>
        <dbReference type="ARBA" id="ARBA00023136"/>
    </source>
</evidence>
<evidence type="ECO:0000256" key="4">
    <source>
        <dbReference type="ARBA" id="ARBA00022989"/>
    </source>
</evidence>
<accession>A0ABV0AAS8</accession>
<dbReference type="InterPro" id="IPR029044">
    <property type="entry name" value="Nucleotide-diphossugar_trans"/>
</dbReference>
<gene>
    <name evidence="7" type="ORF">VP395_04990</name>
</gene>
<reference evidence="7 8" key="1">
    <citation type="submission" date="2024-01" db="EMBL/GenBank/DDBJ databases">
        <title>Mariniflexile litorale sp. nov., isolated from the shallow sediments of the Sea of Japan.</title>
        <authorList>
            <person name="Romanenko L."/>
            <person name="Bystritskaya E."/>
            <person name="Isaeva M."/>
        </authorList>
    </citation>
    <scope>NUCLEOTIDE SEQUENCE [LARGE SCALE GENOMIC DNA]</scope>
    <source>
        <strain evidence="7 8">KCTC 32427</strain>
    </source>
</reference>
<dbReference type="Proteomes" id="UP001416393">
    <property type="component" value="Unassembled WGS sequence"/>
</dbReference>
<feature type="transmembrane region" description="Helical" evidence="6">
    <location>
        <begin position="379"/>
        <end position="398"/>
    </location>
</feature>
<keyword evidence="3 6" id="KW-0812">Transmembrane</keyword>
<dbReference type="Pfam" id="PF13641">
    <property type="entry name" value="Glyco_tranf_2_3"/>
    <property type="match status" value="1"/>
</dbReference>
<proteinExistence type="predicted"/>
<feature type="transmembrane region" description="Helical" evidence="6">
    <location>
        <begin position="347"/>
        <end position="367"/>
    </location>
</feature>
<dbReference type="RefSeq" id="WP_346240640.1">
    <property type="nucleotide sequence ID" value="NZ_JAZHYP010000002.1"/>
</dbReference>
<dbReference type="SUPFAM" id="SSF53448">
    <property type="entry name" value="Nucleotide-diphospho-sugar transferases"/>
    <property type="match status" value="1"/>
</dbReference>
<feature type="transmembrane region" description="Helical" evidence="6">
    <location>
        <begin position="440"/>
        <end position="465"/>
    </location>
</feature>
<name>A0ABV0AAS8_9FLAO</name>
<comment type="caution">
    <text evidence="7">The sequence shown here is derived from an EMBL/GenBank/DDBJ whole genome shotgun (WGS) entry which is preliminary data.</text>
</comment>
<protein>
    <submittedName>
        <fullName evidence="7">Cellulose synthase family protein</fullName>
    </submittedName>
</protein>
<dbReference type="PANTHER" id="PTHR32044:SF80">
    <property type="entry name" value="XYLOGLUCAN GLYCOSYLTRANSFERASE 2-RELATED"/>
    <property type="match status" value="1"/>
</dbReference>
<feature type="transmembrane region" description="Helical" evidence="6">
    <location>
        <begin position="7"/>
        <end position="34"/>
    </location>
</feature>
<keyword evidence="4 6" id="KW-1133">Transmembrane helix</keyword>
<sequence>MIIETTIIIIYTISLLLIFMYALAQLNLLLNYLASKRKVDNSPKFDFSNPEEIPFVTIQLPVYNEMYVMERLLDNIAKIDYPNDKLEIQVLDDSTDETVETTRAHVEKLAATGLDIHHITRIDRTGFKAGALKEGLVIAKGEFIAIFDSDFLPQTDWLKRTVPYFKDEQIGVVQTRWGHLNRNYSILTKIQAFALDAHFTLEQVGRNSKGHFINFNGTAGLWRKTCIYDAGNWEGDTLTEDLDLSYRAQLKNWKFKYLENVETPAELPIVISAARSQQFRWNKGGAENFRKMLGRVLKSKNISAKTKLHGLLHLLNSTMFLNVLLVGVLSIPMLYIKNEYTHLKPYFYVMSFFVVSSIIFFVCYWFMYKNIYGGGFKNFIRYIGMFFIFFSIAMGFSLHNSIAVLEGHWGKKSEFVRTPKFNISTLKDSWKKNKYIKKTISIHVIFEGLLMAYFAFGMYSAFIVGNQGGDFGLFPFHLMLFLGFGFVFVKSITSKV</sequence>
<evidence type="ECO:0000313" key="8">
    <source>
        <dbReference type="Proteomes" id="UP001416393"/>
    </source>
</evidence>
<organism evidence="7 8">
    <name type="scientific">Mariniflexile soesokkakense</name>
    <dbReference type="NCBI Taxonomy" id="1343160"/>
    <lineage>
        <taxon>Bacteria</taxon>
        <taxon>Pseudomonadati</taxon>
        <taxon>Bacteroidota</taxon>
        <taxon>Flavobacteriia</taxon>
        <taxon>Flavobacteriales</taxon>
        <taxon>Flavobacteriaceae</taxon>
        <taxon>Mariniflexile</taxon>
    </lineage>
</organism>
<keyword evidence="2" id="KW-0808">Transferase</keyword>
<evidence type="ECO:0000313" key="7">
    <source>
        <dbReference type="EMBL" id="MEN3323071.1"/>
    </source>
</evidence>
<evidence type="ECO:0000256" key="2">
    <source>
        <dbReference type="ARBA" id="ARBA00022679"/>
    </source>
</evidence>
<dbReference type="Gene3D" id="3.90.550.10">
    <property type="entry name" value="Spore Coat Polysaccharide Biosynthesis Protein SpsA, Chain A"/>
    <property type="match status" value="1"/>
</dbReference>
<evidence type="ECO:0000256" key="6">
    <source>
        <dbReference type="SAM" id="Phobius"/>
    </source>
</evidence>
<evidence type="ECO:0000256" key="1">
    <source>
        <dbReference type="ARBA" id="ARBA00004308"/>
    </source>
</evidence>
<keyword evidence="8" id="KW-1185">Reference proteome</keyword>
<evidence type="ECO:0000256" key="3">
    <source>
        <dbReference type="ARBA" id="ARBA00022692"/>
    </source>
</evidence>
<dbReference type="EMBL" id="JAZHYP010000002">
    <property type="protein sequence ID" value="MEN3323071.1"/>
    <property type="molecule type" value="Genomic_DNA"/>
</dbReference>
<feature type="transmembrane region" description="Helical" evidence="6">
    <location>
        <begin position="471"/>
        <end position="489"/>
    </location>
</feature>
<keyword evidence="5 6" id="KW-0472">Membrane</keyword>
<comment type="subcellular location">
    <subcellularLocation>
        <location evidence="1">Endomembrane system</location>
    </subcellularLocation>
</comment>
<feature type="transmembrane region" description="Helical" evidence="6">
    <location>
        <begin position="311"/>
        <end position="335"/>
    </location>
</feature>